<dbReference type="PANTHER" id="PTHR31286:SF90">
    <property type="entry name" value="DUF4283 DOMAIN-CONTAINING PROTEIN"/>
    <property type="match status" value="1"/>
</dbReference>
<evidence type="ECO:0000256" key="1">
    <source>
        <dbReference type="SAM" id="MobiDB-lite"/>
    </source>
</evidence>
<feature type="compositionally biased region" description="Polar residues" evidence="1">
    <location>
        <begin position="495"/>
        <end position="504"/>
    </location>
</feature>
<dbReference type="InterPro" id="IPR040256">
    <property type="entry name" value="At4g02000-like"/>
</dbReference>
<dbReference type="Pfam" id="PF14111">
    <property type="entry name" value="DUF4283"/>
    <property type="match status" value="1"/>
</dbReference>
<gene>
    <name evidence="3" type="ORF">F2Q70_00039760</name>
</gene>
<feature type="region of interest" description="Disordered" evidence="1">
    <location>
        <begin position="369"/>
        <end position="433"/>
    </location>
</feature>
<comment type="caution">
    <text evidence="3">The sequence shown here is derived from an EMBL/GenBank/DDBJ whole genome shotgun (WGS) entry which is preliminary data.</text>
</comment>
<proteinExistence type="predicted"/>
<dbReference type="InterPro" id="IPR025558">
    <property type="entry name" value="DUF4283"/>
</dbReference>
<reference evidence="3" key="1">
    <citation type="submission" date="2019-12" db="EMBL/GenBank/DDBJ databases">
        <title>Genome sequencing and annotation of Brassica cretica.</title>
        <authorList>
            <person name="Studholme D.J."/>
            <person name="Sarris P.F."/>
        </authorList>
    </citation>
    <scope>NUCLEOTIDE SEQUENCE</scope>
    <source>
        <strain evidence="3">PFS-102/07</strain>
        <tissue evidence="3">Leaf</tissue>
    </source>
</reference>
<organism evidence="3">
    <name type="scientific">Brassica cretica</name>
    <name type="common">Mustard</name>
    <dbReference type="NCBI Taxonomy" id="69181"/>
    <lineage>
        <taxon>Eukaryota</taxon>
        <taxon>Viridiplantae</taxon>
        <taxon>Streptophyta</taxon>
        <taxon>Embryophyta</taxon>
        <taxon>Tracheophyta</taxon>
        <taxon>Spermatophyta</taxon>
        <taxon>Magnoliopsida</taxon>
        <taxon>eudicotyledons</taxon>
        <taxon>Gunneridae</taxon>
        <taxon>Pentapetalae</taxon>
        <taxon>rosids</taxon>
        <taxon>malvids</taxon>
        <taxon>Brassicales</taxon>
        <taxon>Brassicaceae</taxon>
        <taxon>Brassiceae</taxon>
        <taxon>Brassica</taxon>
    </lineage>
</organism>
<evidence type="ECO:0000259" key="2">
    <source>
        <dbReference type="Pfam" id="PF14111"/>
    </source>
</evidence>
<dbReference type="EMBL" id="QGKY02000190">
    <property type="protein sequence ID" value="KAF2588478.1"/>
    <property type="molecule type" value="Genomic_DNA"/>
</dbReference>
<protein>
    <recommendedName>
        <fullName evidence="2">DUF4283 domain-containing protein</fullName>
    </recommendedName>
</protein>
<name>A0A8S9K407_BRACR</name>
<accession>A0A8S9K407</accession>
<evidence type="ECO:0000313" key="3">
    <source>
        <dbReference type="EMBL" id="KAF2588478.1"/>
    </source>
</evidence>
<dbReference type="PANTHER" id="PTHR31286">
    <property type="entry name" value="GLYCINE-RICH CELL WALL STRUCTURAL PROTEIN 1.8-LIKE"/>
    <property type="match status" value="1"/>
</dbReference>
<sequence>MLPTTPFFSQNQVIGQRNSVVLPTKETSQLVPDKRTLSTQISSKFVTVQKSRSGNTTRKMGLMEFQATKTLGQPQGMASASSDTTQPPSEADFSPQNFAANLNPQAKSIPQHKSTRSKVPSTGPSPTAVPVDSSTRSWADKTKLGTDRSLKNLASHILSPEGIPQIRVPNAVFQRGAEIHKDYVIGVFTGKTPSYSQIQSVLTHVWGRGVKLQIHLRPASRSMLVRIPNDYVRAKVVEQEIWHIGTSLFYVAQWTAEVALKQPSFDSIPLWAHVRGVPFDMYTREGLSLVARLIGFPIEADEFTIKMVSLEVAHLKVRADCTKPMPSIVELLKHNGEVIPVSVEYPWLPPTCSCCKQLGHTDSRCPNAKWAPARDAPPPGNKPHAREQNKGKKASSMSNTPAKSVIVSEDLTSSFLGPPDMPSPIGQQPSSDLVSAQLPSLPETAIQIGSSQIDAPESASYALAIQHPFSLIPVNQTFGSSAELVTSDGFIKVGSSPNQKSGPSYYNAKKRKNSNLPRRGSMSPPVSTNPFACLANHLELLALSEFSTDLLTSSGPSTDLLFSSGPSQDLLN</sequence>
<feature type="region of interest" description="Disordered" evidence="1">
    <location>
        <begin position="70"/>
        <end position="138"/>
    </location>
</feature>
<dbReference type="AlphaFoldDB" id="A0A8S9K407"/>
<feature type="domain" description="DUF4283" evidence="2">
    <location>
        <begin position="178"/>
        <end position="260"/>
    </location>
</feature>
<feature type="region of interest" description="Disordered" evidence="1">
    <location>
        <begin position="492"/>
        <end position="525"/>
    </location>
</feature>
<feature type="compositionally biased region" description="Polar residues" evidence="1">
    <location>
        <begin position="70"/>
        <end position="125"/>
    </location>
</feature>